<organism evidence="11 14">
    <name type="scientific">Furculomyces boomerangus</name>
    <dbReference type="NCBI Taxonomy" id="61424"/>
    <lineage>
        <taxon>Eukaryota</taxon>
        <taxon>Fungi</taxon>
        <taxon>Fungi incertae sedis</taxon>
        <taxon>Zoopagomycota</taxon>
        <taxon>Kickxellomycotina</taxon>
        <taxon>Harpellomycetes</taxon>
        <taxon>Harpellales</taxon>
        <taxon>Harpellaceae</taxon>
        <taxon>Furculomyces</taxon>
    </lineage>
</organism>
<dbReference type="InterPro" id="IPR011993">
    <property type="entry name" value="PH-like_dom_sf"/>
</dbReference>
<keyword evidence="14" id="KW-1185">Reference proteome</keyword>
<keyword evidence="3 6" id="KW-0863">Zinc-finger</keyword>
<dbReference type="EMBL" id="MBFT01001248">
    <property type="protein sequence ID" value="PVU84681.1"/>
    <property type="molecule type" value="Genomic_DNA"/>
</dbReference>
<evidence type="ECO:0000256" key="5">
    <source>
        <dbReference type="PROSITE-ProRule" id="PRU00023"/>
    </source>
</evidence>
<dbReference type="SUPFAM" id="SSF57863">
    <property type="entry name" value="ArfGap/RecO-like zinc finger"/>
    <property type="match status" value="1"/>
</dbReference>
<dbReference type="Gene3D" id="1.25.40.20">
    <property type="entry name" value="Ankyrin repeat-containing domain"/>
    <property type="match status" value="1"/>
</dbReference>
<dbReference type="GO" id="GO:0008270">
    <property type="term" value="F:zinc ion binding"/>
    <property type="evidence" value="ECO:0007669"/>
    <property type="project" value="UniProtKB-KW"/>
</dbReference>
<reference evidence="11 14" key="1">
    <citation type="journal article" date="2018" name="MBio">
        <title>Comparative Genomics Reveals the Core Gene Toolbox for the Fungus-Insect Symbiosis.</title>
        <authorList>
            <person name="Wang Y."/>
            <person name="Stata M."/>
            <person name="Wang W."/>
            <person name="Stajich J.E."/>
            <person name="White M.M."/>
            <person name="Moncalvo J.M."/>
        </authorList>
    </citation>
    <scope>NUCLEOTIDE SEQUENCE [LARGE SCALE GENOMIC DNA]</scope>
    <source>
        <strain evidence="11 14">AUS-77-4</strain>
    </source>
</reference>
<sequence length="836" mass="93984">MEEQNKITNETKLADENVDILKFLLNKDETHNGSPKHRTAVKDFENFINVLNTKKNELSRLCENHSAAIKEYTQTKKEMESKIMEIVELKPLKNDNIGLLFKSYFNKTNELNSLKQQKELQGVEILKLGLASIQDYIKDEKTFRQQINKQENECENRLSKFMSFNNKGQPLEKLGEEYDEARSFYTKNKESYVRFIGEIASIRKIELLEQILGNMYSQFSFYLNSHSTIKDLEPIIEKISGNLLDNHSSYSAALEESRPKKHSSEKGRSPSKTDSTENSDSSSTNTSYSIISSSKDSISNIENFDSKGYLFYQVQTSLRTYWSKRWFEIRSTNLVHFSSLDESDIEVIPLILCKIKTKKYSDAESLNIYGRINVFELIGPQRTYKIQAESQKSMQLWVSLIDSTINSALYYQKAPNRFSQRLGKQSTPNFSQNYQFTHKNSTNSLHNTSTINESCTEEEESYKECISLILNIKGNQACADCGSPNPTWAVINFGILVCIDCSGIHRSFGVHVSKVRSIQLDRLDPEHCHIMQRLGNEAVNQFLDPKADSSPVPNSAPDYLHAYISNKYYIRKYLKPLDVENSKSADISTTGDEKNCSEDVLNLALYNSVINSDLKMALHTLLLGANPNFIHPKYNSTPLILAAFMSDFGMSEILIMWGAKLNMCVNPLSSDKDEEQKSKSPDLEIGYPPALIIDSGGSALHSAACGDNPAIIGFLTRHGADVEMKNSSGQTPTDFALLHSHLVVVMALRYSSFLAESGTITQDSMMSSFGPECNIPLVYKGVSENEPLKSVPQDSELLTDTKVVESVKTESVSPAISQTTETTAVLDTSCSVSSEI</sequence>
<dbReference type="PANTHER" id="PTHR23180">
    <property type="entry name" value="CENTAURIN/ARF"/>
    <property type="match status" value="1"/>
</dbReference>
<keyword evidence="4" id="KW-0862">Zinc</keyword>
<evidence type="ECO:0000259" key="10">
    <source>
        <dbReference type="PROSITE" id="PS50115"/>
    </source>
</evidence>
<dbReference type="Gene3D" id="1.10.220.150">
    <property type="entry name" value="Arf GTPase activating protein"/>
    <property type="match status" value="1"/>
</dbReference>
<evidence type="ECO:0000313" key="11">
    <source>
        <dbReference type="EMBL" id="PVU84681.1"/>
    </source>
</evidence>
<dbReference type="Pfam" id="PF00023">
    <property type="entry name" value="Ank"/>
    <property type="match status" value="1"/>
</dbReference>
<dbReference type="EMBL" id="MBFT01001248">
    <property type="protein sequence ID" value="PVU84685.1"/>
    <property type="molecule type" value="Genomic_DNA"/>
</dbReference>
<evidence type="ECO:0000256" key="1">
    <source>
        <dbReference type="ARBA" id="ARBA00022468"/>
    </source>
</evidence>
<evidence type="ECO:0000256" key="7">
    <source>
        <dbReference type="SAM" id="Coils"/>
    </source>
</evidence>
<dbReference type="SMART" id="SM00233">
    <property type="entry name" value="PH"/>
    <property type="match status" value="1"/>
</dbReference>
<evidence type="ECO:0000259" key="9">
    <source>
        <dbReference type="PROSITE" id="PS50003"/>
    </source>
</evidence>
<dbReference type="InterPro" id="IPR038508">
    <property type="entry name" value="ArfGAP_dom_sf"/>
</dbReference>
<dbReference type="InterPro" id="IPR027267">
    <property type="entry name" value="AH/BAR_dom_sf"/>
</dbReference>
<dbReference type="InterPro" id="IPR037278">
    <property type="entry name" value="ARFGAP/RecO"/>
</dbReference>
<dbReference type="PRINTS" id="PR00405">
    <property type="entry name" value="REVINTRACTNG"/>
</dbReference>
<feature type="repeat" description="ANK" evidence="5">
    <location>
        <begin position="695"/>
        <end position="727"/>
    </location>
</feature>
<keyword evidence="5" id="KW-0040">ANK repeat</keyword>
<evidence type="ECO:0000313" key="14">
    <source>
        <dbReference type="Proteomes" id="UP000245699"/>
    </source>
</evidence>
<evidence type="ECO:0000256" key="6">
    <source>
        <dbReference type="PROSITE-ProRule" id="PRU00288"/>
    </source>
</evidence>
<dbReference type="SUPFAM" id="SSF103657">
    <property type="entry name" value="BAR/IMD domain-like"/>
    <property type="match status" value="1"/>
</dbReference>
<dbReference type="Gene3D" id="1.20.1270.60">
    <property type="entry name" value="Arfaptin homology (AH) domain/BAR domain"/>
    <property type="match status" value="1"/>
</dbReference>
<dbReference type="OrthoDB" id="5599232at2759"/>
<evidence type="ECO:0000256" key="8">
    <source>
        <dbReference type="SAM" id="MobiDB-lite"/>
    </source>
</evidence>
<dbReference type="Pfam" id="PF16746">
    <property type="entry name" value="BAR_3"/>
    <property type="match status" value="1"/>
</dbReference>
<dbReference type="PROSITE" id="PS50115">
    <property type="entry name" value="ARFGAP"/>
    <property type="match status" value="1"/>
</dbReference>
<dbReference type="InterPro" id="IPR004148">
    <property type="entry name" value="BAR_dom"/>
</dbReference>
<dbReference type="SUPFAM" id="SSF50729">
    <property type="entry name" value="PH domain-like"/>
    <property type="match status" value="1"/>
</dbReference>
<dbReference type="InterPro" id="IPR036770">
    <property type="entry name" value="Ankyrin_rpt-contain_sf"/>
</dbReference>
<dbReference type="GO" id="GO:0005096">
    <property type="term" value="F:GTPase activator activity"/>
    <property type="evidence" value="ECO:0007669"/>
    <property type="project" value="UniProtKB-KW"/>
</dbReference>
<dbReference type="GO" id="GO:0005737">
    <property type="term" value="C:cytoplasm"/>
    <property type="evidence" value="ECO:0007669"/>
    <property type="project" value="InterPro"/>
</dbReference>
<feature type="compositionally biased region" description="Low complexity" evidence="8">
    <location>
        <begin position="272"/>
        <end position="290"/>
    </location>
</feature>
<dbReference type="CDD" id="cd08204">
    <property type="entry name" value="ArfGap"/>
    <property type="match status" value="1"/>
</dbReference>
<dbReference type="PROSITE" id="PS50003">
    <property type="entry name" value="PH_DOMAIN"/>
    <property type="match status" value="1"/>
</dbReference>
<dbReference type="PANTHER" id="PTHR23180:SF160">
    <property type="entry name" value="ADP-RIBOSYLATION FACTOR GTPASE-ACTIVATING PROTEIN EFFECTOR PROTEIN 1"/>
    <property type="match status" value="1"/>
</dbReference>
<dbReference type="PROSITE" id="PS50297">
    <property type="entry name" value="ANK_REP_REGION"/>
    <property type="match status" value="1"/>
</dbReference>
<evidence type="ECO:0000256" key="2">
    <source>
        <dbReference type="ARBA" id="ARBA00022723"/>
    </source>
</evidence>
<dbReference type="Pfam" id="PF01412">
    <property type="entry name" value="ArfGap"/>
    <property type="match status" value="1"/>
</dbReference>
<dbReference type="PROSITE" id="PS50088">
    <property type="entry name" value="ANK_REPEAT"/>
    <property type="match status" value="1"/>
</dbReference>
<keyword evidence="7" id="KW-0175">Coiled coil</keyword>
<gene>
    <name evidence="13" type="ORF">BB559_007150</name>
    <name evidence="11" type="ORF">BB559_007458</name>
    <name evidence="12" type="ORF">BB559_007477</name>
</gene>
<dbReference type="Proteomes" id="UP000245699">
    <property type="component" value="Unassembled WGS sequence"/>
</dbReference>
<dbReference type="InterPro" id="IPR045258">
    <property type="entry name" value="ACAP1/2/3-like"/>
</dbReference>
<dbReference type="InterPro" id="IPR001164">
    <property type="entry name" value="ArfGAP_dom"/>
</dbReference>
<feature type="domain" description="Arf-GAP" evidence="10">
    <location>
        <begin position="463"/>
        <end position="584"/>
    </location>
</feature>
<name>A0A2T9XX67_9FUNG</name>
<feature type="coiled-coil region" evidence="7">
    <location>
        <begin position="55"/>
        <end position="89"/>
    </location>
</feature>
<dbReference type="FunFam" id="1.10.220.150:FF:000009">
    <property type="entry name" value="stromal membrane-associated protein 1 isoform X1"/>
    <property type="match status" value="1"/>
</dbReference>
<dbReference type="InterPro" id="IPR002110">
    <property type="entry name" value="Ankyrin_rpt"/>
</dbReference>
<protein>
    <recommendedName>
        <fullName evidence="15">Arf-GAP domain-containing protein</fullName>
    </recommendedName>
</protein>
<dbReference type="AlphaFoldDB" id="A0A2T9XX67"/>
<evidence type="ECO:0000313" key="13">
    <source>
        <dbReference type="EMBL" id="PVU85182.1"/>
    </source>
</evidence>
<proteinExistence type="predicted"/>
<evidence type="ECO:0008006" key="15">
    <source>
        <dbReference type="Google" id="ProtNLM"/>
    </source>
</evidence>
<feature type="domain" description="PH" evidence="9">
    <location>
        <begin position="303"/>
        <end position="406"/>
    </location>
</feature>
<dbReference type="InterPro" id="IPR001849">
    <property type="entry name" value="PH_domain"/>
</dbReference>
<evidence type="ECO:0000313" key="12">
    <source>
        <dbReference type="EMBL" id="PVU84685.1"/>
    </source>
</evidence>
<dbReference type="SMART" id="SM00105">
    <property type="entry name" value="ArfGap"/>
    <property type="match status" value="1"/>
</dbReference>
<dbReference type="STRING" id="61424.A0A2T9XX67"/>
<feature type="region of interest" description="Disordered" evidence="8">
    <location>
        <begin position="254"/>
        <end position="290"/>
    </location>
</feature>
<keyword evidence="1" id="KW-0343">GTPase activation</keyword>
<dbReference type="Gene3D" id="2.30.29.30">
    <property type="entry name" value="Pleckstrin-homology domain (PH domain)/Phosphotyrosine-binding domain (PTB)"/>
    <property type="match status" value="1"/>
</dbReference>
<dbReference type="SUPFAM" id="SSF48403">
    <property type="entry name" value="Ankyrin repeat"/>
    <property type="match status" value="1"/>
</dbReference>
<comment type="caution">
    <text evidence="11">The sequence shown here is derived from an EMBL/GenBank/DDBJ whole genome shotgun (WGS) entry which is preliminary data.</text>
</comment>
<evidence type="ECO:0000256" key="4">
    <source>
        <dbReference type="ARBA" id="ARBA00022833"/>
    </source>
</evidence>
<dbReference type="EMBL" id="MBFT01001137">
    <property type="protein sequence ID" value="PVU85182.1"/>
    <property type="molecule type" value="Genomic_DNA"/>
</dbReference>
<evidence type="ECO:0000256" key="3">
    <source>
        <dbReference type="ARBA" id="ARBA00022771"/>
    </source>
</evidence>
<accession>A0A2T9XX67</accession>
<keyword evidence="2" id="KW-0479">Metal-binding</keyword>
<feature type="compositionally biased region" description="Basic and acidic residues" evidence="8">
    <location>
        <begin position="255"/>
        <end position="268"/>
    </location>
</feature>
<dbReference type="Pfam" id="PF00169">
    <property type="entry name" value="PH"/>
    <property type="match status" value="1"/>
</dbReference>